<sequence length="181" mass="19457">MKTINKTTGFTLIELVIVVAILGVLAVTATPRFVDISEDAKASATEAQFGSFKSGLSLLHAKYLIRQTSPIQIGNTDVKFSNAGWPLGNTDDSTGCREVWNVMYSEPEPITVVADYNSTLAEGWNAFAYSGICGFIKSGGGETIVSSGAPHFVYFMRDFAVNAGGFNYSGEAGQVKIYNRM</sequence>
<keyword evidence="1" id="KW-0472">Membrane</keyword>
<name>A0A6M4MHG2_9ALTE</name>
<reference evidence="2 3" key="2">
    <citation type="submission" date="2020-04" db="EMBL/GenBank/DDBJ databases">
        <title>Complete genome sequence of Alteromonas pelagimontana 5.12T.</title>
        <authorList>
            <person name="Sinha R.K."/>
            <person name="Krishnan K.P."/>
            <person name="Kurian J.P."/>
        </authorList>
    </citation>
    <scope>NUCLEOTIDE SEQUENCE [LARGE SCALE GENOMIC DNA]</scope>
    <source>
        <strain evidence="2 3">5.12</strain>
    </source>
</reference>
<gene>
    <name evidence="2" type="ORF">CA267_018735</name>
</gene>
<dbReference type="Gene3D" id="3.30.700.10">
    <property type="entry name" value="Glycoprotein, Type 4 Pilin"/>
    <property type="match status" value="1"/>
</dbReference>
<evidence type="ECO:0000313" key="3">
    <source>
        <dbReference type="Proteomes" id="UP000219285"/>
    </source>
</evidence>
<keyword evidence="1" id="KW-1133">Transmembrane helix</keyword>
<dbReference type="RefSeq" id="WP_083638442.1">
    <property type="nucleotide sequence ID" value="NZ_CP052766.1"/>
</dbReference>
<dbReference type="InterPro" id="IPR012902">
    <property type="entry name" value="N_methyl_site"/>
</dbReference>
<keyword evidence="1" id="KW-0812">Transmembrane</keyword>
<reference evidence="3" key="1">
    <citation type="submission" date="2014-12" db="EMBL/GenBank/DDBJ databases">
        <title>Complete genome sequence of a multi-drug resistant Klebsiella pneumoniae.</title>
        <authorList>
            <person name="Hua X."/>
            <person name="Chen Q."/>
            <person name="Li X."/>
            <person name="Feng Y."/>
            <person name="Ruan Z."/>
            <person name="Yu Y."/>
        </authorList>
    </citation>
    <scope>NUCLEOTIDE SEQUENCE [LARGE SCALE GENOMIC DNA]</scope>
    <source>
        <strain evidence="3">5.12</strain>
    </source>
</reference>
<evidence type="ECO:0000256" key="1">
    <source>
        <dbReference type="SAM" id="Phobius"/>
    </source>
</evidence>
<organism evidence="2 3">
    <name type="scientific">Alteromonas pelagimontana</name>
    <dbReference type="NCBI Taxonomy" id="1858656"/>
    <lineage>
        <taxon>Bacteria</taxon>
        <taxon>Pseudomonadati</taxon>
        <taxon>Pseudomonadota</taxon>
        <taxon>Gammaproteobacteria</taxon>
        <taxon>Alteromonadales</taxon>
        <taxon>Alteromonadaceae</taxon>
        <taxon>Alteromonas/Salinimonas group</taxon>
        <taxon>Alteromonas</taxon>
    </lineage>
</organism>
<evidence type="ECO:0000313" key="2">
    <source>
        <dbReference type="EMBL" id="QJR82641.1"/>
    </source>
</evidence>
<dbReference type="EMBL" id="CP052766">
    <property type="protein sequence ID" value="QJR82641.1"/>
    <property type="molecule type" value="Genomic_DNA"/>
</dbReference>
<dbReference type="NCBIfam" id="TIGR02532">
    <property type="entry name" value="IV_pilin_GFxxxE"/>
    <property type="match status" value="1"/>
</dbReference>
<dbReference type="InterPro" id="IPR045584">
    <property type="entry name" value="Pilin-like"/>
</dbReference>
<feature type="transmembrane region" description="Helical" evidence="1">
    <location>
        <begin position="12"/>
        <end position="34"/>
    </location>
</feature>
<dbReference type="SUPFAM" id="SSF54523">
    <property type="entry name" value="Pili subunits"/>
    <property type="match status" value="1"/>
</dbReference>
<dbReference type="KEGG" id="apel:CA267_018735"/>
<proteinExistence type="predicted"/>
<dbReference type="Proteomes" id="UP000219285">
    <property type="component" value="Chromosome"/>
</dbReference>
<dbReference type="PROSITE" id="PS00409">
    <property type="entry name" value="PROKAR_NTER_METHYL"/>
    <property type="match status" value="1"/>
</dbReference>
<dbReference type="Pfam" id="PF07963">
    <property type="entry name" value="N_methyl"/>
    <property type="match status" value="1"/>
</dbReference>
<accession>A0A6M4MHG2</accession>
<protein>
    <submittedName>
        <fullName evidence="2">Type II secretion system protein</fullName>
    </submittedName>
</protein>
<dbReference type="AlphaFoldDB" id="A0A6M4MHG2"/>
<keyword evidence="3" id="KW-1185">Reference proteome</keyword>
<dbReference type="OrthoDB" id="6332543at2"/>